<gene>
    <name evidence="1" type="ORF">A2121_00040</name>
</gene>
<name>A0A1F6TNQ4_9BACT</name>
<organism evidence="1 2">
    <name type="scientific">Candidatus Nomurabacteria bacterium GWB1_40_6</name>
    <dbReference type="NCBI Taxonomy" id="1801727"/>
    <lineage>
        <taxon>Bacteria</taxon>
        <taxon>Candidatus Nomuraibacteriota</taxon>
    </lineage>
</organism>
<evidence type="ECO:0000313" key="1">
    <source>
        <dbReference type="EMBL" id="OGI46753.1"/>
    </source>
</evidence>
<dbReference type="Pfam" id="PF01633">
    <property type="entry name" value="Choline_kinase"/>
    <property type="match status" value="1"/>
</dbReference>
<dbReference type="SUPFAM" id="SSF56112">
    <property type="entry name" value="Protein kinase-like (PK-like)"/>
    <property type="match status" value="1"/>
</dbReference>
<dbReference type="Gene3D" id="3.90.1200.10">
    <property type="match status" value="1"/>
</dbReference>
<comment type="caution">
    <text evidence="1">The sequence shown here is derived from an EMBL/GenBank/DDBJ whole genome shotgun (WGS) entry which is preliminary data.</text>
</comment>
<evidence type="ECO:0000313" key="2">
    <source>
        <dbReference type="Proteomes" id="UP000176484"/>
    </source>
</evidence>
<reference evidence="1 2" key="1">
    <citation type="journal article" date="2016" name="Nat. Commun.">
        <title>Thousands of microbial genomes shed light on interconnected biogeochemical processes in an aquifer system.</title>
        <authorList>
            <person name="Anantharaman K."/>
            <person name="Brown C.T."/>
            <person name="Hug L.A."/>
            <person name="Sharon I."/>
            <person name="Castelle C.J."/>
            <person name="Probst A.J."/>
            <person name="Thomas B.C."/>
            <person name="Singh A."/>
            <person name="Wilkins M.J."/>
            <person name="Karaoz U."/>
            <person name="Brodie E.L."/>
            <person name="Williams K.H."/>
            <person name="Hubbard S.S."/>
            <person name="Banfield J.F."/>
        </authorList>
    </citation>
    <scope>NUCLEOTIDE SEQUENCE [LARGE SCALE GENOMIC DNA]</scope>
</reference>
<dbReference type="GO" id="GO:0004305">
    <property type="term" value="F:ethanolamine kinase activity"/>
    <property type="evidence" value="ECO:0007669"/>
    <property type="project" value="TreeGrafter"/>
</dbReference>
<proteinExistence type="predicted"/>
<dbReference type="AlphaFoldDB" id="A0A1F6TNQ4"/>
<accession>A0A1F6TNQ4</accession>
<sequence>MKNHLEIIKKLSLWNGKNIFVKKLSGGRTNFNYIIYDENKKYIARFAPKSNTLLGLNRKREIYNTKIVSSMGLGPKVVGFFPKYNLLVVEYIDGNVFSPQNSMRQTQIKLLAKLLKKLHSGPKFKGKFNPFKTIRKYISVVKRNKSWLPKDIDKLLDELHKIEKKIGLLYKTYPCHLDLVIENIISSKNKIKLLDWEYSSNSDYRFDLAMLSLCGNFSNNHDKLLLKEYSSNNRNLFKQIQMMKAVVLFREASWGLLQIAISPIKLNYKKYATHNLSLFRTHYRNL</sequence>
<dbReference type="GO" id="GO:0006646">
    <property type="term" value="P:phosphatidylethanolamine biosynthetic process"/>
    <property type="evidence" value="ECO:0007669"/>
    <property type="project" value="TreeGrafter"/>
</dbReference>
<dbReference type="Gene3D" id="3.30.200.20">
    <property type="entry name" value="Phosphorylase Kinase, domain 1"/>
    <property type="match status" value="1"/>
</dbReference>
<dbReference type="PANTHER" id="PTHR22603">
    <property type="entry name" value="CHOLINE/ETHANOALAMINE KINASE"/>
    <property type="match status" value="1"/>
</dbReference>
<dbReference type="EMBL" id="MFTD01000013">
    <property type="protein sequence ID" value="OGI46753.1"/>
    <property type="molecule type" value="Genomic_DNA"/>
</dbReference>
<protein>
    <recommendedName>
        <fullName evidence="3">Aminoglycoside phosphotransferase domain-containing protein</fullName>
    </recommendedName>
</protein>
<dbReference type="Proteomes" id="UP000176484">
    <property type="component" value="Unassembled WGS sequence"/>
</dbReference>
<dbReference type="PANTHER" id="PTHR22603:SF66">
    <property type="entry name" value="ETHANOLAMINE KINASE"/>
    <property type="match status" value="1"/>
</dbReference>
<dbReference type="GO" id="GO:0005737">
    <property type="term" value="C:cytoplasm"/>
    <property type="evidence" value="ECO:0007669"/>
    <property type="project" value="TreeGrafter"/>
</dbReference>
<dbReference type="InterPro" id="IPR011009">
    <property type="entry name" value="Kinase-like_dom_sf"/>
</dbReference>
<evidence type="ECO:0008006" key="3">
    <source>
        <dbReference type="Google" id="ProtNLM"/>
    </source>
</evidence>
<dbReference type="CDD" id="cd05151">
    <property type="entry name" value="ChoK-like"/>
    <property type="match status" value="1"/>
</dbReference>